<proteinExistence type="predicted"/>
<feature type="region of interest" description="Disordered" evidence="1">
    <location>
        <begin position="1"/>
        <end position="31"/>
    </location>
</feature>
<gene>
    <name evidence="2" type="ORF">V1477_002179</name>
</gene>
<keyword evidence="3" id="KW-1185">Reference proteome</keyword>
<name>A0ABD2CWX2_VESMC</name>
<feature type="compositionally biased region" description="Basic and acidic residues" evidence="1">
    <location>
        <begin position="1"/>
        <end position="11"/>
    </location>
</feature>
<dbReference type="AlphaFoldDB" id="A0ABD2CWX2"/>
<dbReference type="Proteomes" id="UP001607303">
    <property type="component" value="Unassembled WGS sequence"/>
</dbReference>
<evidence type="ECO:0000256" key="1">
    <source>
        <dbReference type="SAM" id="MobiDB-lite"/>
    </source>
</evidence>
<dbReference type="EMBL" id="JAYRBN010000027">
    <property type="protein sequence ID" value="KAL2749239.1"/>
    <property type="molecule type" value="Genomic_DNA"/>
</dbReference>
<protein>
    <submittedName>
        <fullName evidence="2">Uncharacterized protein</fullName>
    </submittedName>
</protein>
<reference evidence="2 3" key="1">
    <citation type="journal article" date="2024" name="Ann. Entomol. Soc. Am.">
        <title>Genomic analyses of the southern and eastern yellowjacket wasps (Hymenoptera: Vespidae) reveal evolutionary signatures of social life.</title>
        <authorList>
            <person name="Catto M.A."/>
            <person name="Caine P.B."/>
            <person name="Orr S.E."/>
            <person name="Hunt B.G."/>
            <person name="Goodisman M.A.D."/>
        </authorList>
    </citation>
    <scope>NUCLEOTIDE SEQUENCE [LARGE SCALE GENOMIC DNA]</scope>
    <source>
        <strain evidence="2">232</strain>
        <tissue evidence="2">Head and thorax</tissue>
    </source>
</reference>
<evidence type="ECO:0000313" key="2">
    <source>
        <dbReference type="EMBL" id="KAL2749239.1"/>
    </source>
</evidence>
<comment type="caution">
    <text evidence="2">The sequence shown here is derived from an EMBL/GenBank/DDBJ whole genome shotgun (WGS) entry which is preliminary data.</text>
</comment>
<organism evidence="2 3">
    <name type="scientific">Vespula maculifrons</name>
    <name type="common">Eastern yellow jacket</name>
    <name type="synonym">Wasp</name>
    <dbReference type="NCBI Taxonomy" id="7453"/>
    <lineage>
        <taxon>Eukaryota</taxon>
        <taxon>Metazoa</taxon>
        <taxon>Ecdysozoa</taxon>
        <taxon>Arthropoda</taxon>
        <taxon>Hexapoda</taxon>
        <taxon>Insecta</taxon>
        <taxon>Pterygota</taxon>
        <taxon>Neoptera</taxon>
        <taxon>Endopterygota</taxon>
        <taxon>Hymenoptera</taxon>
        <taxon>Apocrita</taxon>
        <taxon>Aculeata</taxon>
        <taxon>Vespoidea</taxon>
        <taxon>Vespidae</taxon>
        <taxon>Vespinae</taxon>
        <taxon>Vespula</taxon>
    </lineage>
</organism>
<sequence>MHYQRGDDSELRNPQSNYQNREKENSISKPSSLRTTIANKLREIVKGSKLCQNCLCATHDVSYDLANISLDPANNEVTPMVFITSNNASIFAAAHCHGLLSTVLVQLRGGNLTCNCPNIEQVRHSVRVQVESLRRIRFLEEINYLELPNLHQAICSQVVDCGKLTIPSSIKLANSQFHKPTLIDSIIG</sequence>
<evidence type="ECO:0000313" key="3">
    <source>
        <dbReference type="Proteomes" id="UP001607303"/>
    </source>
</evidence>
<accession>A0ABD2CWX2</accession>